<feature type="transmembrane region" description="Helical" evidence="1">
    <location>
        <begin position="88"/>
        <end position="106"/>
    </location>
</feature>
<evidence type="ECO:0000313" key="3">
    <source>
        <dbReference type="EMBL" id="ACF13448.1"/>
    </source>
</evidence>
<dbReference type="InterPro" id="IPR003675">
    <property type="entry name" value="Rce1/LyrA-like_dom"/>
</dbReference>
<feature type="transmembrane region" description="Helical" evidence="1">
    <location>
        <begin position="204"/>
        <end position="223"/>
    </location>
</feature>
<feature type="transmembrane region" description="Helical" evidence="1">
    <location>
        <begin position="20"/>
        <end position="36"/>
    </location>
</feature>
<dbReference type="AlphaFoldDB" id="B3QXH4"/>
<evidence type="ECO:0000256" key="1">
    <source>
        <dbReference type="SAM" id="Phobius"/>
    </source>
</evidence>
<reference evidence="3 4" key="1">
    <citation type="submission" date="2008-06" db="EMBL/GenBank/DDBJ databases">
        <title>Complete sequence of Chloroherpeton thalassium ATCC 35110.</title>
        <authorList>
            <consortium name="US DOE Joint Genome Institute"/>
            <person name="Lucas S."/>
            <person name="Copeland A."/>
            <person name="Lapidus A."/>
            <person name="Glavina del Rio T."/>
            <person name="Dalin E."/>
            <person name="Tice H."/>
            <person name="Bruce D."/>
            <person name="Goodwin L."/>
            <person name="Pitluck S."/>
            <person name="Schmutz J."/>
            <person name="Larimer F."/>
            <person name="Land M."/>
            <person name="Hauser L."/>
            <person name="Kyrpides N."/>
            <person name="Mikhailova N."/>
            <person name="Liu Z."/>
            <person name="Li T."/>
            <person name="Zhao F."/>
            <person name="Overmann J."/>
            <person name="Bryant D.A."/>
            <person name="Richardson P."/>
        </authorList>
    </citation>
    <scope>NUCLEOTIDE SEQUENCE [LARGE SCALE GENOMIC DNA]</scope>
    <source>
        <strain evidence="4">ATCC 35110 / GB-78</strain>
    </source>
</reference>
<name>B3QXH4_CHLT3</name>
<dbReference type="OrthoDB" id="5525190at2"/>
<dbReference type="Proteomes" id="UP000001208">
    <property type="component" value="Chromosome"/>
</dbReference>
<feature type="transmembrane region" description="Helical" evidence="1">
    <location>
        <begin position="265"/>
        <end position="283"/>
    </location>
</feature>
<dbReference type="EMBL" id="CP001100">
    <property type="protein sequence ID" value="ACF13448.1"/>
    <property type="molecule type" value="Genomic_DNA"/>
</dbReference>
<evidence type="ECO:0000259" key="2">
    <source>
        <dbReference type="Pfam" id="PF02517"/>
    </source>
</evidence>
<dbReference type="KEGG" id="cts:Ctha_0983"/>
<sequence length="314" mass="36331">MKKILGYLKKHISEDFNLGFYLFTAVFLASAFWINYTFKFRREVIDSAATEWLKLLYYALFFAFPYYVTSVAYAFFYRKWDFLKSRAFWGVSGFMIFVLTLNRSTISMSDVILEAVSIPQEVSQLAWLILLYILRIATMLLPLIIFKLIWDRSRTDFYGLTTKNFDATPYLLMLLLMLPLILWASFQPAFLKTYPRYKPSAAEVFLQLPYTATMLIFQIFYALRFVMVELFFRGFAVMAMPAAMGRGVIMPMVVLYAFWHFGKPMGEALGSIFGSYILGILALESGSVLGGVFVHMGIALLMDWAAYLQVTYFK</sequence>
<dbReference type="GO" id="GO:0004175">
    <property type="term" value="F:endopeptidase activity"/>
    <property type="evidence" value="ECO:0007669"/>
    <property type="project" value="UniProtKB-ARBA"/>
</dbReference>
<dbReference type="GO" id="GO:0080120">
    <property type="term" value="P:CAAX-box protein maturation"/>
    <property type="evidence" value="ECO:0007669"/>
    <property type="project" value="UniProtKB-ARBA"/>
</dbReference>
<accession>B3QXH4</accession>
<keyword evidence="4" id="KW-1185">Reference proteome</keyword>
<feature type="transmembrane region" description="Helical" evidence="1">
    <location>
        <begin position="126"/>
        <end position="146"/>
    </location>
</feature>
<proteinExistence type="predicted"/>
<keyword evidence="1" id="KW-0472">Membrane</keyword>
<feature type="transmembrane region" description="Helical" evidence="1">
    <location>
        <begin position="167"/>
        <end position="184"/>
    </location>
</feature>
<dbReference type="GO" id="GO:0006508">
    <property type="term" value="P:proteolysis"/>
    <property type="evidence" value="ECO:0007669"/>
    <property type="project" value="UniProtKB-KW"/>
</dbReference>
<evidence type="ECO:0000313" key="4">
    <source>
        <dbReference type="Proteomes" id="UP000001208"/>
    </source>
</evidence>
<feature type="transmembrane region" description="Helical" evidence="1">
    <location>
        <begin position="56"/>
        <end position="76"/>
    </location>
</feature>
<gene>
    <name evidence="3" type="ordered locus">Ctha_0983</name>
</gene>
<feature type="transmembrane region" description="Helical" evidence="1">
    <location>
        <begin position="235"/>
        <end position="259"/>
    </location>
</feature>
<dbReference type="eggNOG" id="COG1266">
    <property type="taxonomic scope" value="Bacteria"/>
</dbReference>
<feature type="domain" description="CAAX prenyl protease 2/Lysostaphin resistance protein A-like" evidence="2">
    <location>
        <begin position="215"/>
        <end position="298"/>
    </location>
</feature>
<keyword evidence="1" id="KW-1133">Transmembrane helix</keyword>
<protein>
    <submittedName>
        <fullName evidence="3">Membrane protease (Metal dependent CAAX family)</fullName>
    </submittedName>
</protein>
<dbReference type="HOGENOM" id="CLU_894021_0_0_10"/>
<dbReference type="RefSeq" id="WP_012499532.1">
    <property type="nucleotide sequence ID" value="NC_011026.1"/>
</dbReference>
<keyword evidence="3" id="KW-0645">Protease</keyword>
<organism evidence="3 4">
    <name type="scientific">Chloroherpeton thalassium (strain ATCC 35110 / GB-78)</name>
    <dbReference type="NCBI Taxonomy" id="517418"/>
    <lineage>
        <taxon>Bacteria</taxon>
        <taxon>Pseudomonadati</taxon>
        <taxon>Chlorobiota</taxon>
        <taxon>Chlorobiia</taxon>
        <taxon>Chlorobiales</taxon>
        <taxon>Chloroherpetonaceae</taxon>
        <taxon>Chloroherpeton</taxon>
    </lineage>
</organism>
<keyword evidence="3" id="KW-0378">Hydrolase</keyword>
<dbReference type="Pfam" id="PF02517">
    <property type="entry name" value="Rce1-like"/>
    <property type="match status" value="1"/>
</dbReference>
<keyword evidence="1" id="KW-0812">Transmembrane</keyword>